<gene>
    <name evidence="1" type="ORF">MBHS_04647</name>
    <name evidence="2" type="ORF">MBHS_04657</name>
</gene>
<dbReference type="Gene3D" id="1.10.1220.170">
    <property type="match status" value="1"/>
</dbReference>
<dbReference type="EMBL" id="FMSV02000556">
    <property type="protein sequence ID" value="SEH08764.1"/>
    <property type="molecule type" value="Genomic_DNA"/>
</dbReference>
<proteinExistence type="predicted"/>
<dbReference type="AlphaFoldDB" id="A0A1H6FIC2"/>
<dbReference type="Proteomes" id="UP000236724">
    <property type="component" value="Unassembled WGS sequence"/>
</dbReference>
<protein>
    <recommendedName>
        <fullName evidence="4">Antitoxin YefM</fullName>
    </recommendedName>
</protein>
<organism evidence="2 3">
    <name type="scientific">Candidatus Venteria ishoeyi</name>
    <dbReference type="NCBI Taxonomy" id="1899563"/>
    <lineage>
        <taxon>Bacteria</taxon>
        <taxon>Pseudomonadati</taxon>
        <taxon>Pseudomonadota</taxon>
        <taxon>Gammaproteobacteria</taxon>
        <taxon>Thiotrichales</taxon>
        <taxon>Thiotrichaceae</taxon>
        <taxon>Venteria</taxon>
    </lineage>
</organism>
<evidence type="ECO:0000313" key="3">
    <source>
        <dbReference type="Proteomes" id="UP000236724"/>
    </source>
</evidence>
<dbReference type="RefSeq" id="WP_103922267.1">
    <property type="nucleotide sequence ID" value="NZ_FMSV02000556.1"/>
</dbReference>
<reference evidence="2 3" key="1">
    <citation type="submission" date="2016-10" db="EMBL/GenBank/DDBJ databases">
        <authorList>
            <person name="de Groot N.N."/>
        </authorList>
    </citation>
    <scope>NUCLEOTIDE SEQUENCE [LARGE SCALE GENOMIC DNA]</scope>
    <source>
        <strain evidence="2">MBHS1</strain>
    </source>
</reference>
<evidence type="ECO:0000313" key="1">
    <source>
        <dbReference type="EMBL" id="SEH08754.1"/>
    </source>
</evidence>
<keyword evidence="3" id="KW-1185">Reference proteome</keyword>
<sequence length="79" mass="9343">MYSIYKMQADELNKDFLDTLKTLFKHKQIEIVISEAEQVEENETNYLLHNANNREHLMKALENIAQKKNLVSFDIDDLT</sequence>
<name>A0A1H6FIC2_9GAMM</name>
<evidence type="ECO:0000313" key="2">
    <source>
        <dbReference type="EMBL" id="SEH08764.1"/>
    </source>
</evidence>
<dbReference type="EMBL" id="FMSV02000556">
    <property type="protein sequence ID" value="SEH08754.1"/>
    <property type="molecule type" value="Genomic_DNA"/>
</dbReference>
<evidence type="ECO:0008006" key="4">
    <source>
        <dbReference type="Google" id="ProtNLM"/>
    </source>
</evidence>
<dbReference type="OrthoDB" id="7062999at2"/>
<accession>A0A1H6FIC2</accession>